<gene>
    <name evidence="2" type="ORF">O0V09_05735</name>
</gene>
<dbReference type="GO" id="GO:0006508">
    <property type="term" value="P:proteolysis"/>
    <property type="evidence" value="ECO:0007669"/>
    <property type="project" value="InterPro"/>
</dbReference>
<dbReference type="EMBL" id="JAPTGG010000003">
    <property type="protein sequence ID" value="MCZ0864691.1"/>
    <property type="molecule type" value="Genomic_DNA"/>
</dbReference>
<evidence type="ECO:0000313" key="3">
    <source>
        <dbReference type="Proteomes" id="UP001069090"/>
    </source>
</evidence>
<proteinExistence type="predicted"/>
<feature type="domain" description="DUF4124" evidence="1">
    <location>
        <begin position="9"/>
        <end position="48"/>
    </location>
</feature>
<reference evidence="2 3" key="1">
    <citation type="submission" date="2022-12" db="EMBL/GenBank/DDBJ databases">
        <title>Dasania phycosphaerae sp. nov., isolated from particulate material of the south coast of Korea.</title>
        <authorList>
            <person name="Jiang Y."/>
        </authorList>
    </citation>
    <scope>NUCLEOTIDE SEQUENCE [LARGE SCALE GENOMIC DNA]</scope>
    <source>
        <strain evidence="2 3">GY-19</strain>
    </source>
</reference>
<evidence type="ECO:0000259" key="1">
    <source>
        <dbReference type="Pfam" id="PF13511"/>
    </source>
</evidence>
<evidence type="ECO:0000313" key="2">
    <source>
        <dbReference type="EMBL" id="MCZ0864691.1"/>
    </source>
</evidence>
<protein>
    <submittedName>
        <fullName evidence="2">DUF4124 domain-containing protein</fullName>
    </submittedName>
</protein>
<accession>A0A9J6RJP0</accession>
<dbReference type="AlphaFoldDB" id="A0A9J6RJP0"/>
<dbReference type="GO" id="GO:0008233">
    <property type="term" value="F:peptidase activity"/>
    <property type="evidence" value="ECO:0007669"/>
    <property type="project" value="InterPro"/>
</dbReference>
<dbReference type="Pfam" id="PF13511">
    <property type="entry name" value="DUF4124"/>
    <property type="match status" value="1"/>
</dbReference>
<name>A0A9J6RJP0_9GAMM</name>
<dbReference type="InterPro" id="IPR001096">
    <property type="entry name" value="Peptidase_C13"/>
</dbReference>
<dbReference type="Proteomes" id="UP001069090">
    <property type="component" value="Unassembled WGS sequence"/>
</dbReference>
<organism evidence="2 3">
    <name type="scientific">Dasania phycosphaerae</name>
    <dbReference type="NCBI Taxonomy" id="2950436"/>
    <lineage>
        <taxon>Bacteria</taxon>
        <taxon>Pseudomonadati</taxon>
        <taxon>Pseudomonadota</taxon>
        <taxon>Gammaproteobacteria</taxon>
        <taxon>Cellvibrionales</taxon>
        <taxon>Spongiibacteraceae</taxon>
        <taxon>Dasania</taxon>
    </lineage>
</organism>
<dbReference type="InterPro" id="IPR025392">
    <property type="entry name" value="DUF4124"/>
</dbReference>
<dbReference type="Gene3D" id="3.40.50.1460">
    <property type="match status" value="1"/>
</dbReference>
<comment type="caution">
    <text evidence="2">The sequence shown here is derived from an EMBL/GenBank/DDBJ whole genome shotgun (WGS) entry which is preliminary data.</text>
</comment>
<keyword evidence="3" id="KW-1185">Reference proteome</keyword>
<sequence>MRIIIMTSLFLLAVPIAMAGIYKWVDEQGRVHFSDQKPKAASYEDIESRLFGRGNVFKSTVKDQQSQLLANLGDKITAGVPQQTDLFFVGFAGDAKQNVFMKETLYAKNLFDSSFQTSGRSIALINNSQTTAHYLVASNHNLARVLKAVGEKMDEEDILYLYLTSHGSKEHKLSVDFPPHTVKDFGGHEIRRMLDEAGIKWRIVVVSACYSGGFIEPLKNDYSVIATAADAVNTSFGCADNRDFTFYGEALYKRQMSIGVGVLEALDGARPIIQSMEAQINVTHSNPQYWLGREARQKLVTEPRLQGR</sequence>
<dbReference type="RefSeq" id="WP_258330841.1">
    <property type="nucleotide sequence ID" value="NZ_JAPTGG010000003.1"/>
</dbReference>
<dbReference type="Pfam" id="PF01650">
    <property type="entry name" value="Peptidase_C13"/>
    <property type="match status" value="1"/>
</dbReference>